<organism evidence="2 3">
    <name type="scientific">Vreelandella boliviensis LC1</name>
    <dbReference type="NCBI Taxonomy" id="1072583"/>
    <lineage>
        <taxon>Bacteria</taxon>
        <taxon>Pseudomonadati</taxon>
        <taxon>Pseudomonadota</taxon>
        <taxon>Gammaproteobacteria</taxon>
        <taxon>Oceanospirillales</taxon>
        <taxon>Halomonadaceae</taxon>
        <taxon>Vreelandella</taxon>
    </lineage>
</organism>
<evidence type="ECO:0000313" key="3">
    <source>
        <dbReference type="Proteomes" id="UP000216538"/>
    </source>
</evidence>
<dbReference type="Proteomes" id="UP000216538">
    <property type="component" value="Unassembled WGS sequence"/>
</dbReference>
<proteinExistence type="predicted"/>
<name>A0ABX4G5E4_9GAMM</name>
<dbReference type="EMBL" id="NPEY01000023">
    <property type="protein sequence ID" value="OZT72573.1"/>
    <property type="molecule type" value="Genomic_DNA"/>
</dbReference>
<sequence length="88" mass="9572">MPMNKPERCTAAHSQLASRADPGGKDRPRVNGPWGKSYDQIAVGLGHYAQMLGWPPGIEAKIEFKKGQAIKRAAVEGRAQMIMLTQLG</sequence>
<feature type="region of interest" description="Disordered" evidence="1">
    <location>
        <begin position="1"/>
        <end position="33"/>
    </location>
</feature>
<evidence type="ECO:0000313" key="2">
    <source>
        <dbReference type="EMBL" id="OZT72573.1"/>
    </source>
</evidence>
<protein>
    <submittedName>
        <fullName evidence="2">Uncharacterized protein</fullName>
    </submittedName>
</protein>
<feature type="compositionally biased region" description="Basic and acidic residues" evidence="1">
    <location>
        <begin position="1"/>
        <end position="10"/>
    </location>
</feature>
<comment type="caution">
    <text evidence="2">The sequence shown here is derived from an EMBL/GenBank/DDBJ whole genome shotgun (WGS) entry which is preliminary data.</text>
</comment>
<reference evidence="2 3" key="1">
    <citation type="submission" date="2017-07" db="EMBL/GenBank/DDBJ databases">
        <title>Shotgun whole genome sequences of three halophilic bacterial isolates.</title>
        <authorList>
            <person name="Pozzo T."/>
            <person name="Higdon S.M."/>
            <person name="Quillaguaman J."/>
        </authorList>
    </citation>
    <scope>NUCLEOTIDE SEQUENCE [LARGE SCALE GENOMIC DNA]</scope>
    <source>
        <strain evidence="2 3">LC1</strain>
    </source>
</reference>
<gene>
    <name evidence="2" type="ORF">CE457_18760</name>
</gene>
<evidence type="ECO:0000256" key="1">
    <source>
        <dbReference type="SAM" id="MobiDB-lite"/>
    </source>
</evidence>
<accession>A0ABX4G5E4</accession>
<keyword evidence="3" id="KW-1185">Reference proteome</keyword>